<reference evidence="7 8" key="1">
    <citation type="submission" date="2021-01" db="EMBL/GenBank/DDBJ databases">
        <title>Whole genome shotgun sequence of Verrucosispora qiuiae NBRC 106684.</title>
        <authorList>
            <person name="Komaki H."/>
            <person name="Tamura T."/>
        </authorList>
    </citation>
    <scope>NUCLEOTIDE SEQUENCE [LARGE SCALE GENOMIC DNA]</scope>
    <source>
        <strain evidence="7 8">NBRC 106684</strain>
    </source>
</reference>
<name>A0ABQ4JB88_9ACTN</name>
<dbReference type="Pfam" id="PF02782">
    <property type="entry name" value="FGGY_C"/>
    <property type="match status" value="1"/>
</dbReference>
<evidence type="ECO:0000256" key="4">
    <source>
        <dbReference type="SAM" id="MobiDB-lite"/>
    </source>
</evidence>
<feature type="domain" description="Carbohydrate kinase FGGY C-terminal" evidence="6">
    <location>
        <begin position="250"/>
        <end position="437"/>
    </location>
</feature>
<dbReference type="RefSeq" id="WP_204034844.1">
    <property type="nucleotide sequence ID" value="NZ_BOPC01000030.1"/>
</dbReference>
<dbReference type="InterPro" id="IPR050406">
    <property type="entry name" value="FGGY_Carb_Kinase"/>
</dbReference>
<dbReference type="InterPro" id="IPR043129">
    <property type="entry name" value="ATPase_NBD"/>
</dbReference>
<evidence type="ECO:0000259" key="6">
    <source>
        <dbReference type="Pfam" id="PF02782"/>
    </source>
</evidence>
<comment type="caution">
    <text evidence="7">The sequence shown here is derived from an EMBL/GenBank/DDBJ whole genome shotgun (WGS) entry which is preliminary data.</text>
</comment>
<evidence type="ECO:0000313" key="8">
    <source>
        <dbReference type="Proteomes" id="UP000653076"/>
    </source>
</evidence>
<keyword evidence="2" id="KW-0808">Transferase</keyword>
<dbReference type="InterPro" id="IPR000577">
    <property type="entry name" value="Carb_kinase_FGGY"/>
</dbReference>
<evidence type="ECO:0000256" key="3">
    <source>
        <dbReference type="ARBA" id="ARBA00022777"/>
    </source>
</evidence>
<dbReference type="Proteomes" id="UP000653076">
    <property type="component" value="Unassembled WGS sequence"/>
</dbReference>
<dbReference type="SUPFAM" id="SSF53067">
    <property type="entry name" value="Actin-like ATPase domain"/>
    <property type="match status" value="2"/>
</dbReference>
<gene>
    <name evidence="7" type="ORF">Vqi01_24380</name>
</gene>
<proteinExistence type="inferred from homology"/>
<keyword evidence="3 7" id="KW-0418">Kinase</keyword>
<feature type="domain" description="Carbohydrate kinase FGGY N-terminal" evidence="5">
    <location>
        <begin position="3"/>
        <end position="205"/>
    </location>
</feature>
<evidence type="ECO:0000256" key="2">
    <source>
        <dbReference type="ARBA" id="ARBA00022679"/>
    </source>
</evidence>
<dbReference type="PANTHER" id="PTHR43095:SF2">
    <property type="entry name" value="GLUCONOKINASE"/>
    <property type="match status" value="1"/>
</dbReference>
<dbReference type="EMBL" id="BOPC01000030">
    <property type="protein sequence ID" value="GIJ27276.1"/>
    <property type="molecule type" value="Genomic_DNA"/>
</dbReference>
<organism evidence="7 8">
    <name type="scientific">Micromonospora qiuiae</name>
    <dbReference type="NCBI Taxonomy" id="502268"/>
    <lineage>
        <taxon>Bacteria</taxon>
        <taxon>Bacillati</taxon>
        <taxon>Actinomycetota</taxon>
        <taxon>Actinomycetes</taxon>
        <taxon>Micromonosporales</taxon>
        <taxon>Micromonosporaceae</taxon>
        <taxon>Micromonospora</taxon>
    </lineage>
</organism>
<accession>A0ABQ4JB88</accession>
<dbReference type="InterPro" id="IPR018484">
    <property type="entry name" value="FGGY_N"/>
</dbReference>
<keyword evidence="8" id="KW-1185">Reference proteome</keyword>
<evidence type="ECO:0000313" key="7">
    <source>
        <dbReference type="EMBL" id="GIJ27276.1"/>
    </source>
</evidence>
<dbReference type="GO" id="GO:0016301">
    <property type="term" value="F:kinase activity"/>
    <property type="evidence" value="ECO:0007669"/>
    <property type="project" value="UniProtKB-KW"/>
</dbReference>
<evidence type="ECO:0000259" key="5">
    <source>
        <dbReference type="Pfam" id="PF00370"/>
    </source>
</evidence>
<evidence type="ECO:0000256" key="1">
    <source>
        <dbReference type="ARBA" id="ARBA00009156"/>
    </source>
</evidence>
<sequence>MEILALDLGTSSVRGLVLDGDVRPLPGALARRRVELTARDDGTGTLDARNYLARLGECLDELSQRGRLRGVELVAISAQWHSVLPLGSDDEPLGPVLTWLDTRSEPSATQAGPADPDAFHQRTGTWWHRCYWSARLPWLRAHLGSPPARFVGLVEYVLGRLLTDAPMSASQASGTGLLDLRTLNWDAEACALAGVRDTDLPELAPPDWYGRLGTEPARRWPDLARARWAAPVGDGAASNVGSGCVDHTRAAVTVGTSSAVRLLQRMPAGAELPPLPQRLWRYRVDHDHVVTGAAYSAGGNLFAWADRTLRLPTGEALDAALAELPSEGGRPASVGFGGDRPPGRRRAGSGELRGLGFGTTAVEILAGLMRGVCEQVVDDLAALESTVGQPVEVILGGGAMAASRWWRRAFATVLAPRTVCFGRYPEIGATGAALVACGRIADAADMADIGRTDDQPLPTTA</sequence>
<dbReference type="PANTHER" id="PTHR43095">
    <property type="entry name" value="SUGAR KINASE"/>
    <property type="match status" value="1"/>
</dbReference>
<feature type="region of interest" description="Disordered" evidence="4">
    <location>
        <begin position="328"/>
        <end position="351"/>
    </location>
</feature>
<dbReference type="Gene3D" id="3.30.420.40">
    <property type="match status" value="2"/>
</dbReference>
<dbReference type="Pfam" id="PF00370">
    <property type="entry name" value="FGGY_N"/>
    <property type="match status" value="1"/>
</dbReference>
<protein>
    <submittedName>
        <fullName evidence="7">Gluconate kinase</fullName>
    </submittedName>
</protein>
<dbReference type="InterPro" id="IPR018485">
    <property type="entry name" value="FGGY_C"/>
</dbReference>
<comment type="similarity">
    <text evidence="1">Belongs to the FGGY kinase family.</text>
</comment>
<dbReference type="PIRSF" id="PIRSF000538">
    <property type="entry name" value="GlpK"/>
    <property type="match status" value="1"/>
</dbReference>